<gene>
    <name evidence="1" type="ORF">GH714_032107</name>
</gene>
<comment type="caution">
    <text evidence="1">The sequence shown here is derived from an EMBL/GenBank/DDBJ whole genome shotgun (WGS) entry which is preliminary data.</text>
</comment>
<evidence type="ECO:0000313" key="1">
    <source>
        <dbReference type="EMBL" id="KAF2307823.1"/>
    </source>
</evidence>
<organism evidence="1 2">
    <name type="scientific">Hevea brasiliensis</name>
    <name type="common">Para rubber tree</name>
    <name type="synonym">Siphonia brasiliensis</name>
    <dbReference type="NCBI Taxonomy" id="3981"/>
    <lineage>
        <taxon>Eukaryota</taxon>
        <taxon>Viridiplantae</taxon>
        <taxon>Streptophyta</taxon>
        <taxon>Embryophyta</taxon>
        <taxon>Tracheophyta</taxon>
        <taxon>Spermatophyta</taxon>
        <taxon>Magnoliopsida</taxon>
        <taxon>eudicotyledons</taxon>
        <taxon>Gunneridae</taxon>
        <taxon>Pentapetalae</taxon>
        <taxon>rosids</taxon>
        <taxon>fabids</taxon>
        <taxon>Malpighiales</taxon>
        <taxon>Euphorbiaceae</taxon>
        <taxon>Crotonoideae</taxon>
        <taxon>Micrandreae</taxon>
        <taxon>Hevea</taxon>
    </lineage>
</organism>
<sequence>MSTGWDLPRPPRVRREDARRWRSIDDAVVKGCREGMDFACRVTRSLEGEGRAAETELRFLSESFLGVWAKEPMDETASFHLLNDVVSLKVTYPKDGGGVRAERSVKVAAFSFPFNEDVEADSLEVALAVSSQEDNLSEFGMVVRDCQLLLSSCSGSLFRGPAGNLMWTLTNLPFAFIRTLLERIVFYN</sequence>
<name>A0A6A6M642_HEVBR</name>
<keyword evidence="2" id="KW-1185">Reference proteome</keyword>
<dbReference type="Proteomes" id="UP000467840">
    <property type="component" value="Chromosome 9"/>
</dbReference>
<evidence type="ECO:0000313" key="2">
    <source>
        <dbReference type="Proteomes" id="UP000467840"/>
    </source>
</evidence>
<reference evidence="1 2" key="1">
    <citation type="journal article" date="2020" name="Mol. Plant">
        <title>The Chromosome-Based Rubber Tree Genome Provides New Insights into Spurge Genome Evolution and Rubber Biosynthesis.</title>
        <authorList>
            <person name="Liu J."/>
            <person name="Shi C."/>
            <person name="Shi C.C."/>
            <person name="Li W."/>
            <person name="Zhang Q.J."/>
            <person name="Zhang Y."/>
            <person name="Li K."/>
            <person name="Lu H.F."/>
            <person name="Shi C."/>
            <person name="Zhu S.T."/>
            <person name="Xiao Z.Y."/>
            <person name="Nan H."/>
            <person name="Yue Y."/>
            <person name="Zhu X.G."/>
            <person name="Wu Y."/>
            <person name="Hong X.N."/>
            <person name="Fan G.Y."/>
            <person name="Tong Y."/>
            <person name="Zhang D."/>
            <person name="Mao C.L."/>
            <person name="Liu Y.L."/>
            <person name="Hao S.J."/>
            <person name="Liu W.Q."/>
            <person name="Lv M.Q."/>
            <person name="Zhang H.B."/>
            <person name="Liu Y."/>
            <person name="Hu-Tang G.R."/>
            <person name="Wang J.P."/>
            <person name="Wang J.H."/>
            <person name="Sun Y.H."/>
            <person name="Ni S.B."/>
            <person name="Chen W.B."/>
            <person name="Zhang X.C."/>
            <person name="Jiao Y.N."/>
            <person name="Eichler E.E."/>
            <person name="Li G.H."/>
            <person name="Liu X."/>
            <person name="Gao L.Z."/>
        </authorList>
    </citation>
    <scope>NUCLEOTIDE SEQUENCE [LARGE SCALE GENOMIC DNA]</scope>
    <source>
        <strain evidence="2">cv. GT1</strain>
        <tissue evidence="1">Leaf</tissue>
    </source>
</reference>
<dbReference type="AlphaFoldDB" id="A0A6A6M642"/>
<protein>
    <submittedName>
        <fullName evidence="1">Uncharacterized protein</fullName>
    </submittedName>
</protein>
<accession>A0A6A6M642</accession>
<dbReference type="EMBL" id="JAAGAX010000008">
    <property type="protein sequence ID" value="KAF2307823.1"/>
    <property type="molecule type" value="Genomic_DNA"/>
</dbReference>
<proteinExistence type="predicted"/>